<dbReference type="InterPro" id="IPR008638">
    <property type="entry name" value="FhaB/CdiA-like_TPS"/>
</dbReference>
<dbReference type="InterPro" id="IPR011050">
    <property type="entry name" value="Pectin_lyase_fold/virulence"/>
</dbReference>
<dbReference type="SUPFAM" id="SSF51126">
    <property type="entry name" value="Pectin lyase-like"/>
    <property type="match status" value="1"/>
</dbReference>
<feature type="chain" id="PRO_5024455877" evidence="1">
    <location>
        <begin position="23"/>
        <end position="428"/>
    </location>
</feature>
<dbReference type="EMBL" id="VXKB01000004">
    <property type="protein sequence ID" value="KAA8714296.1"/>
    <property type="molecule type" value="Genomic_DNA"/>
</dbReference>
<dbReference type="Proteomes" id="UP000322181">
    <property type="component" value="Unassembled WGS sequence"/>
</dbReference>
<dbReference type="Gene3D" id="2.160.20.10">
    <property type="entry name" value="Single-stranded right-handed beta-helix, Pectin lyase-like"/>
    <property type="match status" value="1"/>
</dbReference>
<gene>
    <name evidence="3" type="ORF">F4V73_14650</name>
</gene>
<organism evidence="3 4">
    <name type="scientific">Morganella psychrotolerans</name>
    <dbReference type="NCBI Taxonomy" id="368603"/>
    <lineage>
        <taxon>Bacteria</taxon>
        <taxon>Pseudomonadati</taxon>
        <taxon>Pseudomonadota</taxon>
        <taxon>Gammaproteobacteria</taxon>
        <taxon>Enterobacterales</taxon>
        <taxon>Morganellaceae</taxon>
        <taxon>Morganella</taxon>
    </lineage>
</organism>
<feature type="signal peptide" evidence="1">
    <location>
        <begin position="1"/>
        <end position="22"/>
    </location>
</feature>
<evidence type="ECO:0000313" key="4">
    <source>
        <dbReference type="Proteomes" id="UP000322181"/>
    </source>
</evidence>
<name>A0A5M9R339_9GAMM</name>
<accession>A0A5M9R339</accession>
<dbReference type="Pfam" id="PF05860">
    <property type="entry name" value="TPS"/>
    <property type="match status" value="1"/>
</dbReference>
<keyword evidence="1" id="KW-0732">Signal</keyword>
<comment type="caution">
    <text evidence="3">The sequence shown here is derived from an EMBL/GenBank/DDBJ whole genome shotgun (WGS) entry which is preliminary data.</text>
</comment>
<proteinExistence type="predicted"/>
<dbReference type="InterPro" id="IPR012334">
    <property type="entry name" value="Pectin_lyas_fold"/>
</dbReference>
<dbReference type="NCBIfam" id="TIGR01901">
    <property type="entry name" value="adhes_NPXG"/>
    <property type="match status" value="1"/>
</dbReference>
<dbReference type="AlphaFoldDB" id="A0A5M9R339"/>
<evidence type="ECO:0000256" key="1">
    <source>
        <dbReference type="SAM" id="SignalP"/>
    </source>
</evidence>
<reference evidence="3 4" key="1">
    <citation type="submission" date="2019-09" db="EMBL/GenBank/DDBJ databases">
        <title>Draft genome sequence of various Type strains from the CCUG.</title>
        <authorList>
            <person name="Pineiro-Iglesias B."/>
            <person name="Tunovic T."/>
            <person name="Unosson C."/>
            <person name="Inganas E."/>
            <person name="Ohlen M."/>
            <person name="Cardew S."/>
            <person name="Jensie-Markopoulos S."/>
            <person name="Salva-Serra F."/>
            <person name="Jaen-Luchoro D."/>
            <person name="Karlsson R."/>
            <person name="Svensson-Stadler L."/>
            <person name="Chun J."/>
            <person name="Moore E."/>
        </authorList>
    </citation>
    <scope>NUCLEOTIDE SEQUENCE [LARGE SCALE GENOMIC DNA]</scope>
    <source>
        <strain evidence="3 4">CCUG 53682T</strain>
    </source>
</reference>
<sequence length="428" mass="45412">MPNMFKLSVISSTLLISQFALAAPDNSIIVNQASADETKVVTQNNQTTIDIAPANNHGVSYNSYDAFNVDKKGLTFNNQTADAGMIINEVVSDQKSFLNGNMSVDGKKAHLVIANPNGISCNGCGITGAKQLTLTAGKIALSQDGALLGYYDNSGSIRINNTDGNSFSSVNKLNIIAENITIRNSQIKTADLTTFAGHELVKFTPGTVRGLEAIPGKDSAEKSKLSISKNSRINADNMYVSANNAVIKNHGQIEVGPVGDAKTQKYMNSHLTMDLVNSELTNGSNGNIHAAAANSILENSAITNNGTFKIDNTHKIMAIGNAVINNKSNMSSDMTDVTGLQNVVSGVGINNSGNLSGSLSVKANTIALNNKKYLEALDISTNSNVLAYINNGEIMNETAKFKAYELYHSGNGKITSRPVFEAEIKNPL</sequence>
<evidence type="ECO:0000259" key="2">
    <source>
        <dbReference type="SMART" id="SM00912"/>
    </source>
</evidence>
<dbReference type="SMART" id="SM00912">
    <property type="entry name" value="Haemagg_act"/>
    <property type="match status" value="1"/>
</dbReference>
<evidence type="ECO:0000313" key="3">
    <source>
        <dbReference type="EMBL" id="KAA8714296.1"/>
    </source>
</evidence>
<protein>
    <submittedName>
        <fullName evidence="3">Filamentous hemagglutinin N-terminal domain-containing protein</fullName>
    </submittedName>
</protein>
<feature type="domain" description="Filamentous haemagglutinin FhaB/tRNA nuclease CdiA-like TPS" evidence="2">
    <location>
        <begin position="43"/>
        <end position="144"/>
    </location>
</feature>
<dbReference type="RefSeq" id="WP_150385027.1">
    <property type="nucleotide sequence ID" value="NZ_BAAAFS010000004.1"/>
</dbReference>